<proteinExistence type="inferred from homology"/>
<dbReference type="EMBL" id="WSLF01000005">
    <property type="protein sequence ID" value="KAE9634386.1"/>
    <property type="molecule type" value="Genomic_DNA"/>
</dbReference>
<dbReference type="RefSeq" id="WP_158740117.1">
    <property type="nucleotide sequence ID" value="NZ_WSLF01000005.1"/>
</dbReference>
<dbReference type="Proteomes" id="UP000483018">
    <property type="component" value="Unassembled WGS sequence"/>
</dbReference>
<dbReference type="PANTHER" id="PTHR30349:SF64">
    <property type="entry name" value="PROPHAGE INTEGRASE INTD-RELATED"/>
    <property type="match status" value="1"/>
</dbReference>
<reference evidence="5 6" key="1">
    <citation type="submission" date="2019-12" db="EMBL/GenBank/DDBJ databases">
        <title>Defluviitalea raffinosedens, isolated from a biogas fermenter, genome sequencing and characterization.</title>
        <authorList>
            <person name="Rettenmaier R."/>
            <person name="Schneider M."/>
            <person name="Neuhaus K."/>
            <person name="Liebl W."/>
            <person name="Zverlov V."/>
        </authorList>
    </citation>
    <scope>NUCLEOTIDE SEQUENCE [LARGE SCALE GENOMIC DNA]</scope>
    <source>
        <strain evidence="5 6">249c-K6</strain>
    </source>
</reference>
<dbReference type="Gene3D" id="1.10.443.10">
    <property type="entry name" value="Intergrase catalytic core"/>
    <property type="match status" value="1"/>
</dbReference>
<dbReference type="SUPFAM" id="SSF56349">
    <property type="entry name" value="DNA breaking-rejoining enzymes"/>
    <property type="match status" value="1"/>
</dbReference>
<comment type="similarity">
    <text evidence="1">Belongs to the 'phage' integrase family.</text>
</comment>
<organism evidence="5 6">
    <name type="scientific">Defluviitalea raffinosedens</name>
    <dbReference type="NCBI Taxonomy" id="1450156"/>
    <lineage>
        <taxon>Bacteria</taxon>
        <taxon>Bacillati</taxon>
        <taxon>Bacillota</taxon>
        <taxon>Clostridia</taxon>
        <taxon>Lachnospirales</taxon>
        <taxon>Defluviitaleaceae</taxon>
        <taxon>Defluviitalea</taxon>
    </lineage>
</organism>
<dbReference type="InterPro" id="IPR050090">
    <property type="entry name" value="Tyrosine_recombinase_XerCD"/>
</dbReference>
<keyword evidence="3" id="KW-0233">DNA recombination</keyword>
<dbReference type="GO" id="GO:0006310">
    <property type="term" value="P:DNA recombination"/>
    <property type="evidence" value="ECO:0007669"/>
    <property type="project" value="UniProtKB-KW"/>
</dbReference>
<accession>A0A7C8LT96</accession>
<dbReference type="PROSITE" id="PS51898">
    <property type="entry name" value="TYR_RECOMBINASE"/>
    <property type="match status" value="1"/>
</dbReference>
<gene>
    <name evidence="5" type="ORF">GND95_06835</name>
</gene>
<sequence>MLDVVTILQEALKCGILDATEVAIKINMTKQNFIKEHHPYSISCRKDGRFITTVKRDGEERKQISAPTYNELIDKLYDYYNDYNMDYTISDLYVMWMKKREKQSRDGIIDIKTVKRDEQHWRKYYVDNKIIAIPIRKITTKMLNDFLNDSIITFKLSRKEFNNMKTILNAVFQLAIDKELISMNPLINVHTDVKFRSIQKKKDGSRLYLDKEKDRLEKFLYQKATLQAYAILMDFQIGTRVGELVVIEKDDMLNGEAYIHKMEIVDEEIVDGVYKRKGYKVVEYVKHDISSGYRTIPLSKKAREILEEILKINPDSKYLFTLEDGKRMTSRSFNYWLEKYCKEAGVPFKSSHCIRRTFASRLFAEGMSLEELSVYMGHEDTDTTKGYIYNYNEIEKNRAFMDKAL</sequence>
<comment type="caution">
    <text evidence="5">The sequence shown here is derived from an EMBL/GenBank/DDBJ whole genome shotgun (WGS) entry which is preliminary data.</text>
</comment>
<dbReference type="PANTHER" id="PTHR30349">
    <property type="entry name" value="PHAGE INTEGRASE-RELATED"/>
    <property type="match status" value="1"/>
</dbReference>
<dbReference type="Pfam" id="PF00589">
    <property type="entry name" value="Phage_integrase"/>
    <property type="match status" value="1"/>
</dbReference>
<dbReference type="AlphaFoldDB" id="A0A7C8LT96"/>
<keyword evidence="2" id="KW-0238">DNA-binding</keyword>
<protein>
    <submittedName>
        <fullName evidence="5">Tyrosine-type recombinase/integrase</fullName>
    </submittedName>
</protein>
<name>A0A7C8LT96_9FIRM</name>
<evidence type="ECO:0000256" key="2">
    <source>
        <dbReference type="ARBA" id="ARBA00023125"/>
    </source>
</evidence>
<evidence type="ECO:0000256" key="3">
    <source>
        <dbReference type="ARBA" id="ARBA00023172"/>
    </source>
</evidence>
<dbReference type="InterPro" id="IPR011010">
    <property type="entry name" value="DNA_brk_join_enz"/>
</dbReference>
<dbReference type="InterPro" id="IPR002104">
    <property type="entry name" value="Integrase_catalytic"/>
</dbReference>
<dbReference type="CDD" id="cd00397">
    <property type="entry name" value="DNA_BRE_C"/>
    <property type="match status" value="1"/>
</dbReference>
<dbReference type="Gene3D" id="1.10.150.130">
    <property type="match status" value="1"/>
</dbReference>
<dbReference type="GO" id="GO:0015074">
    <property type="term" value="P:DNA integration"/>
    <property type="evidence" value="ECO:0007669"/>
    <property type="project" value="InterPro"/>
</dbReference>
<dbReference type="InterPro" id="IPR013762">
    <property type="entry name" value="Integrase-like_cat_sf"/>
</dbReference>
<evidence type="ECO:0000256" key="1">
    <source>
        <dbReference type="ARBA" id="ARBA00008857"/>
    </source>
</evidence>
<keyword evidence="6" id="KW-1185">Reference proteome</keyword>
<dbReference type="OrthoDB" id="1899549at2"/>
<evidence type="ECO:0000313" key="5">
    <source>
        <dbReference type="EMBL" id="KAE9634386.1"/>
    </source>
</evidence>
<dbReference type="InterPro" id="IPR010998">
    <property type="entry name" value="Integrase_recombinase_N"/>
</dbReference>
<evidence type="ECO:0000259" key="4">
    <source>
        <dbReference type="PROSITE" id="PS51898"/>
    </source>
</evidence>
<feature type="domain" description="Tyr recombinase" evidence="4">
    <location>
        <begin position="202"/>
        <end position="402"/>
    </location>
</feature>
<dbReference type="GO" id="GO:0003677">
    <property type="term" value="F:DNA binding"/>
    <property type="evidence" value="ECO:0007669"/>
    <property type="project" value="UniProtKB-KW"/>
</dbReference>
<evidence type="ECO:0000313" key="6">
    <source>
        <dbReference type="Proteomes" id="UP000483018"/>
    </source>
</evidence>